<comment type="caution">
    <text evidence="2">The sequence shown here is derived from an EMBL/GenBank/DDBJ whole genome shotgun (WGS) entry which is preliminary data.</text>
</comment>
<evidence type="ECO:0000313" key="3">
    <source>
        <dbReference type="Proteomes" id="UP001382181"/>
    </source>
</evidence>
<feature type="region of interest" description="Disordered" evidence="1">
    <location>
        <begin position="1"/>
        <end position="74"/>
    </location>
</feature>
<sequence>MPPPEARTRAPIRSSSASRPRTRADAVGGFIECPPTAIRPSGTGRTPFSGAWAARRRSQKNSPSDTMARAPNTDHARRVFSAHFGGCAVT</sequence>
<protein>
    <submittedName>
        <fullName evidence="2">Uncharacterized protein</fullName>
    </submittedName>
</protein>
<evidence type="ECO:0000256" key="1">
    <source>
        <dbReference type="SAM" id="MobiDB-lite"/>
    </source>
</evidence>
<evidence type="ECO:0000313" key="2">
    <source>
        <dbReference type="EMBL" id="MEH0564360.1"/>
    </source>
</evidence>
<organism evidence="2 3">
    <name type="scientific">Streptomyces silvae</name>
    <dbReference type="NCBI Taxonomy" id="2803812"/>
    <lineage>
        <taxon>Bacteria</taxon>
        <taxon>Bacillati</taxon>
        <taxon>Actinomycetota</taxon>
        <taxon>Actinomycetes</taxon>
        <taxon>Kitasatosporales</taxon>
        <taxon>Streptomycetaceae</taxon>
        <taxon>Streptomyces</taxon>
    </lineage>
</organism>
<name>A0ABU8AD91_9ACTN</name>
<dbReference type="Proteomes" id="UP001382181">
    <property type="component" value="Unassembled WGS sequence"/>
</dbReference>
<keyword evidence="3" id="KW-1185">Reference proteome</keyword>
<proteinExistence type="predicted"/>
<reference evidence="2 3" key="1">
    <citation type="submission" date="2023-04" db="EMBL/GenBank/DDBJ databases">
        <title>Genomic diversity of scab-causing Streptomyces spp. in the province of Quebec, Canada.</title>
        <authorList>
            <person name="Biessy A."/>
            <person name="Cadieux M."/>
            <person name="Ciotola M."/>
            <person name="Filion M."/>
        </authorList>
    </citation>
    <scope>NUCLEOTIDE SEQUENCE [LARGE SCALE GENOMIC DNA]</scope>
    <source>
        <strain evidence="2 3">B21-103</strain>
    </source>
</reference>
<feature type="compositionally biased region" description="Low complexity" evidence="1">
    <location>
        <begin position="9"/>
        <end position="19"/>
    </location>
</feature>
<accession>A0ABU8AD91</accession>
<dbReference type="EMBL" id="JARUMK010000001">
    <property type="protein sequence ID" value="MEH0564360.1"/>
    <property type="molecule type" value="Genomic_DNA"/>
</dbReference>
<gene>
    <name evidence="2" type="ORF">QBA37_34880</name>
</gene>
<dbReference type="RefSeq" id="WP_319226055.1">
    <property type="nucleotide sequence ID" value="NZ_JARUMK010000001.1"/>
</dbReference>